<keyword evidence="3" id="KW-1185">Reference proteome</keyword>
<name>A0A1Q9LNK4_9PSEU</name>
<organism evidence="2 3">
    <name type="scientific">Actinokineospora bangkokensis</name>
    <dbReference type="NCBI Taxonomy" id="1193682"/>
    <lineage>
        <taxon>Bacteria</taxon>
        <taxon>Bacillati</taxon>
        <taxon>Actinomycetota</taxon>
        <taxon>Actinomycetes</taxon>
        <taxon>Pseudonocardiales</taxon>
        <taxon>Pseudonocardiaceae</taxon>
        <taxon>Actinokineospora</taxon>
    </lineage>
</organism>
<dbReference type="EMBL" id="MKQR01000009">
    <property type="protein sequence ID" value="OLR93595.1"/>
    <property type="molecule type" value="Genomic_DNA"/>
</dbReference>
<dbReference type="Proteomes" id="UP000186040">
    <property type="component" value="Unassembled WGS sequence"/>
</dbReference>
<dbReference type="RefSeq" id="WP_075974491.1">
    <property type="nucleotide sequence ID" value="NZ_MKQR01000009.1"/>
</dbReference>
<evidence type="ECO:0000313" key="3">
    <source>
        <dbReference type="Proteomes" id="UP000186040"/>
    </source>
</evidence>
<protein>
    <submittedName>
        <fullName evidence="2">Uncharacterized protein</fullName>
    </submittedName>
</protein>
<gene>
    <name evidence="2" type="ORF">BJP25_15035</name>
</gene>
<reference evidence="2 3" key="1">
    <citation type="submission" date="2016-10" db="EMBL/GenBank/DDBJ databases">
        <title>The Draft Genome Sequence of Actinokineospora bangkokensis 44EHWT reveals the biosynthetic pathway of antifungal compounds Thailandins with unusual extender unit butylmalonyl-CoA.</title>
        <authorList>
            <person name="Greule A."/>
            <person name="Intra B."/>
            <person name="Flemming S."/>
            <person name="Rommel M.G."/>
            <person name="Panbangred W."/>
            <person name="Bechthold A."/>
        </authorList>
    </citation>
    <scope>NUCLEOTIDE SEQUENCE [LARGE SCALE GENOMIC DNA]</scope>
    <source>
        <strain evidence="2 3">44EHW</strain>
    </source>
</reference>
<evidence type="ECO:0000313" key="2">
    <source>
        <dbReference type="EMBL" id="OLR93595.1"/>
    </source>
</evidence>
<sequence length="266" mass="27616">MLSTGGVVVVLAASVVVVGSVDRGATDSGLTGAPSTTATTQTEVRRVDLAQPFAGTAAAGWQDGAAGVVVPVPTPLAGFSAEQVAGALTQVRDVLITARLDPEVLYGHDLDRLAARFSERDRADVHTNKGYRTAIAPGSTLLGVPAKVAGTMTAKAGRPGELLVDTSYAFAYAFRPPDPERVNDPLHIISVVRVRTQYGFYDDRWDATGLTALDWSSYSYSVDCAAAEAGFLAPSLGKGGKPDLDAGDAERDAFDPAAPMATESTC</sequence>
<comment type="caution">
    <text evidence="2">The sequence shown here is derived from an EMBL/GenBank/DDBJ whole genome shotgun (WGS) entry which is preliminary data.</text>
</comment>
<dbReference type="STRING" id="1193682.BJP25_15035"/>
<dbReference type="AlphaFoldDB" id="A0A1Q9LNK4"/>
<feature type="region of interest" description="Disordered" evidence="1">
    <location>
        <begin position="242"/>
        <end position="266"/>
    </location>
</feature>
<evidence type="ECO:0000256" key="1">
    <source>
        <dbReference type="SAM" id="MobiDB-lite"/>
    </source>
</evidence>
<feature type="compositionally biased region" description="Basic and acidic residues" evidence="1">
    <location>
        <begin position="242"/>
        <end position="254"/>
    </location>
</feature>
<proteinExistence type="predicted"/>
<dbReference type="OrthoDB" id="4549522at2"/>
<accession>A0A1Q9LNK4</accession>